<organism evidence="6 7">
    <name type="scientific">Candidatus Gottesmanbacteria bacterium RBG_16_37_8</name>
    <dbReference type="NCBI Taxonomy" id="1798371"/>
    <lineage>
        <taxon>Bacteria</taxon>
        <taxon>Candidatus Gottesmaniibacteriota</taxon>
    </lineage>
</organism>
<evidence type="ECO:0000256" key="1">
    <source>
        <dbReference type="ARBA" id="ARBA00004141"/>
    </source>
</evidence>
<name>A0A1F5YUX9_9BACT</name>
<accession>A0A1F5YUX9</accession>
<reference evidence="6 7" key="1">
    <citation type="journal article" date="2016" name="Nat. Commun.">
        <title>Thousands of microbial genomes shed light on interconnected biogeochemical processes in an aquifer system.</title>
        <authorList>
            <person name="Anantharaman K."/>
            <person name="Brown C.T."/>
            <person name="Hug L.A."/>
            <person name="Sharon I."/>
            <person name="Castelle C.J."/>
            <person name="Probst A.J."/>
            <person name="Thomas B.C."/>
            <person name="Singh A."/>
            <person name="Wilkins M.J."/>
            <person name="Karaoz U."/>
            <person name="Brodie E.L."/>
            <person name="Williams K.H."/>
            <person name="Hubbard S.S."/>
            <person name="Banfield J.F."/>
        </authorList>
    </citation>
    <scope>NUCLEOTIDE SEQUENCE [LARGE SCALE GENOMIC DNA]</scope>
</reference>
<evidence type="ECO:0000313" key="6">
    <source>
        <dbReference type="EMBL" id="OGG04018.1"/>
    </source>
</evidence>
<feature type="transmembrane region" description="Helical" evidence="5">
    <location>
        <begin position="6"/>
        <end position="25"/>
    </location>
</feature>
<keyword evidence="3 5" id="KW-1133">Transmembrane helix</keyword>
<dbReference type="AlphaFoldDB" id="A0A1F5YUX9"/>
<dbReference type="STRING" id="1798371.A2W14_00805"/>
<proteinExistence type="predicted"/>
<feature type="transmembrane region" description="Helical" evidence="5">
    <location>
        <begin position="164"/>
        <end position="184"/>
    </location>
</feature>
<feature type="transmembrane region" description="Helical" evidence="5">
    <location>
        <begin position="229"/>
        <end position="246"/>
    </location>
</feature>
<dbReference type="Proteomes" id="UP000176665">
    <property type="component" value="Unassembled WGS sequence"/>
</dbReference>
<feature type="transmembrane region" description="Helical" evidence="5">
    <location>
        <begin position="67"/>
        <end position="86"/>
    </location>
</feature>
<evidence type="ECO:0008006" key="8">
    <source>
        <dbReference type="Google" id="ProtNLM"/>
    </source>
</evidence>
<feature type="transmembrane region" description="Helical" evidence="5">
    <location>
        <begin position="190"/>
        <end position="208"/>
    </location>
</feature>
<evidence type="ECO:0000313" key="7">
    <source>
        <dbReference type="Proteomes" id="UP000176665"/>
    </source>
</evidence>
<comment type="subcellular location">
    <subcellularLocation>
        <location evidence="1">Membrane</location>
        <topology evidence="1">Multi-pass membrane protein</topology>
    </subcellularLocation>
</comment>
<dbReference type="Pfam" id="PF02535">
    <property type="entry name" value="Zip"/>
    <property type="match status" value="1"/>
</dbReference>
<evidence type="ECO:0000256" key="3">
    <source>
        <dbReference type="ARBA" id="ARBA00022989"/>
    </source>
</evidence>
<gene>
    <name evidence="6" type="ORF">A2W14_00805</name>
</gene>
<feature type="transmembrane region" description="Helical" evidence="5">
    <location>
        <begin position="37"/>
        <end position="55"/>
    </location>
</feature>
<dbReference type="GO" id="GO:0046873">
    <property type="term" value="F:metal ion transmembrane transporter activity"/>
    <property type="evidence" value="ECO:0007669"/>
    <property type="project" value="InterPro"/>
</dbReference>
<dbReference type="PANTHER" id="PTHR16950">
    <property type="entry name" value="ZINC TRANSPORTER SLC39A7 HISTIDINE-RICH MEMBRANE PROTEIN KE4"/>
    <property type="match status" value="1"/>
</dbReference>
<keyword evidence="4 5" id="KW-0472">Membrane</keyword>
<sequence>MLINIIIFTIIGSILSLIGGILLLFKKHLSETLILDLTSFAAGVLLSTAFIDLFPEALEKSSNPVKLFIYALGGMVVFFILERFLLWFHHHHETIKEVRPSVLLITIGDSIHNFIDGVAIASSFLVSFPLGVTTAIAVAAHEIPQEIADFSVLLGQKVTRLKTLAFNGLSALTSLLGAVITYYLSGQITVLLPFIIAFTAGMFIYIAASDLIPELHRSSIKKTNAWHQTATLLLGIMLVVVIKSLIGE</sequence>
<dbReference type="EMBL" id="MFJA01000009">
    <property type="protein sequence ID" value="OGG04018.1"/>
    <property type="molecule type" value="Genomic_DNA"/>
</dbReference>
<protein>
    <recommendedName>
        <fullName evidence="8">ZIP zinc transporter</fullName>
    </recommendedName>
</protein>
<dbReference type="InterPro" id="IPR003689">
    <property type="entry name" value="ZIP"/>
</dbReference>
<evidence type="ECO:0000256" key="5">
    <source>
        <dbReference type="SAM" id="Phobius"/>
    </source>
</evidence>
<dbReference type="GO" id="GO:0016020">
    <property type="term" value="C:membrane"/>
    <property type="evidence" value="ECO:0007669"/>
    <property type="project" value="UniProtKB-SubCell"/>
</dbReference>
<evidence type="ECO:0000256" key="4">
    <source>
        <dbReference type="ARBA" id="ARBA00023136"/>
    </source>
</evidence>
<evidence type="ECO:0000256" key="2">
    <source>
        <dbReference type="ARBA" id="ARBA00022692"/>
    </source>
</evidence>
<comment type="caution">
    <text evidence="6">The sequence shown here is derived from an EMBL/GenBank/DDBJ whole genome shotgun (WGS) entry which is preliminary data.</text>
</comment>
<dbReference type="PANTHER" id="PTHR16950:SF16">
    <property type="entry name" value="ZINC TRANSPORTER ZIP13"/>
    <property type="match status" value="1"/>
</dbReference>
<keyword evidence="2 5" id="KW-0812">Transmembrane</keyword>